<dbReference type="GO" id="GO:0005739">
    <property type="term" value="C:mitochondrion"/>
    <property type="evidence" value="ECO:0007669"/>
    <property type="project" value="UniProtKB-SubCell"/>
</dbReference>
<dbReference type="Pfam" id="PF10501">
    <property type="entry name" value="Ribosomal_L50"/>
    <property type="match status" value="1"/>
</dbReference>
<dbReference type="HOGENOM" id="CLU_034472_1_0_1"/>
<dbReference type="RefSeq" id="XP_008080553.1">
    <property type="nucleotide sequence ID" value="XM_008082362.1"/>
</dbReference>
<evidence type="ECO:0000256" key="1">
    <source>
        <dbReference type="ARBA" id="ARBA00004173"/>
    </source>
</evidence>
<dbReference type="OMA" id="DPYTGPS"/>
<reference evidence="8 9" key="1">
    <citation type="journal article" date="2013" name="BMC Genomics">
        <title>Genomics-driven discovery of the pneumocandin biosynthetic gene cluster in the fungus Glarea lozoyensis.</title>
        <authorList>
            <person name="Chen L."/>
            <person name="Yue Q."/>
            <person name="Zhang X."/>
            <person name="Xiang M."/>
            <person name="Wang C."/>
            <person name="Li S."/>
            <person name="Che Y."/>
            <person name="Ortiz-Lopez F.J."/>
            <person name="Bills G.F."/>
            <person name="Liu X."/>
            <person name="An Z."/>
        </authorList>
    </citation>
    <scope>NUCLEOTIDE SEQUENCE [LARGE SCALE GENOMIC DNA]</scope>
    <source>
        <strain evidence="9">ATCC 20868 / MF5171</strain>
    </source>
</reference>
<evidence type="ECO:0000256" key="2">
    <source>
        <dbReference type="ARBA" id="ARBA00008860"/>
    </source>
</evidence>
<evidence type="ECO:0000256" key="7">
    <source>
        <dbReference type="SAM" id="MobiDB-lite"/>
    </source>
</evidence>
<dbReference type="EMBL" id="KE145359">
    <property type="protein sequence ID" value="EPE32541.1"/>
    <property type="molecule type" value="Genomic_DNA"/>
</dbReference>
<keyword evidence="9" id="KW-1185">Reference proteome</keyword>
<sequence>MRRIPRVNRSIDLLSSKYASTQSPSVCLGCRFQAASFSTSPSRPSPTSDEKIPITGRLRNKIWGTTEPPGAKDPYANDSLKTEEGETELVTESAGKTTKEPKLQELPKPKKHKKAKTWDDLEMVGDLQKMSLSGAKFKPFAPRTVVEDSHELIAALHQAVVDVFTLKNTGKPYSDLVRLPKKLMLDRARSAKIVPTEDGAALEYEEQGAADKVFGDVEVDAHLEDPASQAEVERNLVAKDSQRARDLVKSFDKAWLDVPLRDLDLKFALLKRVFRLTGVKFPDSQVQNLHTVRFILSKMLKKPEPTKLVGVLTRNVDLKALSNVSISPTRITKTAKSKKLGELKLINAELERKGLPVGVVRNQSNKFQIRSSR</sequence>
<accession>S3DKF6</accession>
<comment type="similarity">
    <text evidence="2">Belongs to the mitochondrion-specific ribosomal protein mL50 family.</text>
</comment>
<feature type="region of interest" description="Disordered" evidence="7">
    <location>
        <begin position="61"/>
        <end position="116"/>
    </location>
</feature>
<dbReference type="OrthoDB" id="6220758at2759"/>
<name>S3DKF6_GLAL2</name>
<evidence type="ECO:0000256" key="4">
    <source>
        <dbReference type="ARBA" id="ARBA00023128"/>
    </source>
</evidence>
<evidence type="ECO:0000313" key="8">
    <source>
        <dbReference type="EMBL" id="EPE32541.1"/>
    </source>
</evidence>
<keyword evidence="5" id="KW-0687">Ribonucleoprotein</keyword>
<gene>
    <name evidence="8" type="ORF">GLAREA_07675</name>
</gene>
<dbReference type="GO" id="GO:1990904">
    <property type="term" value="C:ribonucleoprotein complex"/>
    <property type="evidence" value="ECO:0007669"/>
    <property type="project" value="UniProtKB-KW"/>
</dbReference>
<dbReference type="eggNOG" id="ENOG502S9FC">
    <property type="taxonomic scope" value="Eukaryota"/>
</dbReference>
<feature type="compositionally biased region" description="Basic and acidic residues" evidence="7">
    <location>
        <begin position="97"/>
        <end position="108"/>
    </location>
</feature>
<dbReference type="Proteomes" id="UP000016922">
    <property type="component" value="Unassembled WGS sequence"/>
</dbReference>
<evidence type="ECO:0000256" key="3">
    <source>
        <dbReference type="ARBA" id="ARBA00022980"/>
    </source>
</evidence>
<keyword evidence="4" id="KW-0496">Mitochondrion</keyword>
<dbReference type="STRING" id="1116229.S3DKF6"/>
<dbReference type="GeneID" id="19466727"/>
<proteinExistence type="inferred from homology"/>
<protein>
    <recommendedName>
        <fullName evidence="6">Large ribosomal subunit protein mL50</fullName>
    </recommendedName>
</protein>
<dbReference type="InterPro" id="IPR018305">
    <property type="entry name" value="Ribosomal_m50"/>
</dbReference>
<dbReference type="GO" id="GO:0005840">
    <property type="term" value="C:ribosome"/>
    <property type="evidence" value="ECO:0007669"/>
    <property type="project" value="UniProtKB-KW"/>
</dbReference>
<dbReference type="AlphaFoldDB" id="S3DKF6"/>
<evidence type="ECO:0000256" key="6">
    <source>
        <dbReference type="ARBA" id="ARBA00035183"/>
    </source>
</evidence>
<keyword evidence="3" id="KW-0689">Ribosomal protein</keyword>
<evidence type="ECO:0000313" key="9">
    <source>
        <dbReference type="Proteomes" id="UP000016922"/>
    </source>
</evidence>
<comment type="subcellular location">
    <subcellularLocation>
        <location evidence="1">Mitochondrion</location>
    </subcellularLocation>
</comment>
<dbReference type="KEGG" id="glz:GLAREA_07675"/>
<evidence type="ECO:0000256" key="5">
    <source>
        <dbReference type="ARBA" id="ARBA00023274"/>
    </source>
</evidence>
<organism evidence="8 9">
    <name type="scientific">Glarea lozoyensis (strain ATCC 20868 / MF5171)</name>
    <dbReference type="NCBI Taxonomy" id="1116229"/>
    <lineage>
        <taxon>Eukaryota</taxon>
        <taxon>Fungi</taxon>
        <taxon>Dikarya</taxon>
        <taxon>Ascomycota</taxon>
        <taxon>Pezizomycotina</taxon>
        <taxon>Leotiomycetes</taxon>
        <taxon>Helotiales</taxon>
        <taxon>Helotiaceae</taxon>
        <taxon>Glarea</taxon>
    </lineage>
</organism>